<feature type="compositionally biased region" description="Pro residues" evidence="1">
    <location>
        <begin position="37"/>
        <end position="50"/>
    </location>
</feature>
<dbReference type="EMBL" id="VDEP01000367">
    <property type="protein sequence ID" value="KAA1096981.1"/>
    <property type="molecule type" value="Genomic_DNA"/>
</dbReference>
<proteinExistence type="predicted"/>
<dbReference type="AlphaFoldDB" id="A0A5B0P677"/>
<accession>A0A5B0P677</accession>
<comment type="caution">
    <text evidence="2">The sequence shown here is derived from an EMBL/GenBank/DDBJ whole genome shotgun (WGS) entry which is preliminary data.</text>
</comment>
<sequence>MQKTNLEWTTSEGSGQPNELSSPEGTQENLGVRGPYELPPRPLPIQPPPIQQDSGSSTTDGQFHTSPRALGIDDVELESVGGSNRNSFGKRLRTPDIMETGSEGMDEPASVNLVDSTSAVELHAEEDHQASLLKDFIAKMD</sequence>
<feature type="non-terminal residue" evidence="2">
    <location>
        <position position="141"/>
    </location>
</feature>
<evidence type="ECO:0000313" key="3">
    <source>
        <dbReference type="Proteomes" id="UP000325313"/>
    </source>
</evidence>
<reference evidence="2 3" key="1">
    <citation type="submission" date="2019-05" db="EMBL/GenBank/DDBJ databases">
        <title>Emergence of the Ug99 lineage of the wheat stem rust pathogen through somatic hybridization.</title>
        <authorList>
            <person name="Li F."/>
            <person name="Upadhyaya N.M."/>
            <person name="Sperschneider J."/>
            <person name="Matny O."/>
            <person name="Nguyen-Phuc H."/>
            <person name="Mago R."/>
            <person name="Raley C."/>
            <person name="Miller M.E."/>
            <person name="Silverstein K.A.T."/>
            <person name="Henningsen E."/>
            <person name="Hirsch C.D."/>
            <person name="Visser B."/>
            <person name="Pretorius Z.A."/>
            <person name="Steffenson B.J."/>
            <person name="Schwessinger B."/>
            <person name="Dodds P.N."/>
            <person name="Figueroa M."/>
        </authorList>
    </citation>
    <scope>NUCLEOTIDE SEQUENCE [LARGE SCALE GENOMIC DNA]</scope>
    <source>
        <strain evidence="2 3">Ug99</strain>
    </source>
</reference>
<feature type="compositionally biased region" description="Polar residues" evidence="1">
    <location>
        <begin position="53"/>
        <end position="65"/>
    </location>
</feature>
<name>A0A5B0P677_PUCGR</name>
<gene>
    <name evidence="2" type="ORF">PGTUg99_002398</name>
</gene>
<feature type="compositionally biased region" description="Polar residues" evidence="1">
    <location>
        <begin position="1"/>
        <end position="29"/>
    </location>
</feature>
<dbReference type="Proteomes" id="UP000325313">
    <property type="component" value="Unassembled WGS sequence"/>
</dbReference>
<organism evidence="2 3">
    <name type="scientific">Puccinia graminis f. sp. tritici</name>
    <dbReference type="NCBI Taxonomy" id="56615"/>
    <lineage>
        <taxon>Eukaryota</taxon>
        <taxon>Fungi</taxon>
        <taxon>Dikarya</taxon>
        <taxon>Basidiomycota</taxon>
        <taxon>Pucciniomycotina</taxon>
        <taxon>Pucciniomycetes</taxon>
        <taxon>Pucciniales</taxon>
        <taxon>Pucciniaceae</taxon>
        <taxon>Puccinia</taxon>
    </lineage>
</organism>
<evidence type="ECO:0000313" key="2">
    <source>
        <dbReference type="EMBL" id="KAA1096981.1"/>
    </source>
</evidence>
<protein>
    <submittedName>
        <fullName evidence="2">Uncharacterized protein</fullName>
    </submittedName>
</protein>
<feature type="region of interest" description="Disordered" evidence="1">
    <location>
        <begin position="1"/>
        <end position="108"/>
    </location>
</feature>
<evidence type="ECO:0000256" key="1">
    <source>
        <dbReference type="SAM" id="MobiDB-lite"/>
    </source>
</evidence>